<proteinExistence type="predicted"/>
<dbReference type="OrthoDB" id="39451at2759"/>
<comment type="caution">
    <text evidence="2">The sequence shown here is derived from an EMBL/GenBank/DDBJ whole genome shotgun (WGS) entry which is preliminary data.</text>
</comment>
<evidence type="ECO:0000313" key="2">
    <source>
        <dbReference type="EMBL" id="KOO22858.1"/>
    </source>
</evidence>
<evidence type="ECO:0000313" key="3">
    <source>
        <dbReference type="Proteomes" id="UP000037460"/>
    </source>
</evidence>
<accession>A0A0M0J9F5</accession>
<keyword evidence="3" id="KW-1185">Reference proteome</keyword>
<evidence type="ECO:0000256" key="1">
    <source>
        <dbReference type="SAM" id="MobiDB-lite"/>
    </source>
</evidence>
<gene>
    <name evidence="2" type="ORF">Ctob_006787</name>
</gene>
<organism evidence="2 3">
    <name type="scientific">Chrysochromulina tobinii</name>
    <dbReference type="NCBI Taxonomy" id="1460289"/>
    <lineage>
        <taxon>Eukaryota</taxon>
        <taxon>Haptista</taxon>
        <taxon>Haptophyta</taxon>
        <taxon>Prymnesiophyceae</taxon>
        <taxon>Prymnesiales</taxon>
        <taxon>Chrysochromulinaceae</taxon>
        <taxon>Chrysochromulina</taxon>
    </lineage>
</organism>
<dbReference type="Proteomes" id="UP000037460">
    <property type="component" value="Unassembled WGS sequence"/>
</dbReference>
<name>A0A0M0J9F5_9EUKA</name>
<dbReference type="EMBL" id="JWZX01003244">
    <property type="protein sequence ID" value="KOO22858.1"/>
    <property type="molecule type" value="Genomic_DNA"/>
</dbReference>
<protein>
    <submittedName>
        <fullName evidence="2">Uncharacterized protein</fullName>
    </submittedName>
</protein>
<dbReference type="AlphaFoldDB" id="A0A0M0J9F5"/>
<sequence>MRMPWEPIEVSDDGKKAKPVEKKLSLDGLMQVMAMGAGAPMLGDLRKVNLNKPEAEGGAALQFELEANNFNLDDRGSYFDDGWVAEDDGAPGFFENLMSGGKLQREWDQKRKSGKRDAPARSTDGERFEEHRFAASVNISWSGSACIAAAASPPCVARITA</sequence>
<reference evidence="3" key="1">
    <citation type="journal article" date="2015" name="PLoS Genet.">
        <title>Genome Sequence and Transcriptome Analyses of Chrysochromulina tobin: Metabolic Tools for Enhanced Algal Fitness in the Prominent Order Prymnesiales (Haptophyceae).</title>
        <authorList>
            <person name="Hovde B.T."/>
            <person name="Deodato C.R."/>
            <person name="Hunsperger H.M."/>
            <person name="Ryken S.A."/>
            <person name="Yost W."/>
            <person name="Jha R.K."/>
            <person name="Patterson J."/>
            <person name="Monnat R.J. Jr."/>
            <person name="Barlow S.B."/>
            <person name="Starkenburg S.R."/>
            <person name="Cattolico R.A."/>
        </authorList>
    </citation>
    <scope>NUCLEOTIDE SEQUENCE</scope>
    <source>
        <strain evidence="3">CCMP291</strain>
    </source>
</reference>
<feature type="region of interest" description="Disordered" evidence="1">
    <location>
        <begin position="104"/>
        <end position="127"/>
    </location>
</feature>